<dbReference type="Proteomes" id="UP000073492">
    <property type="component" value="Unassembled WGS sequence"/>
</dbReference>
<gene>
    <name evidence="2" type="ORF">AC579_7257</name>
</gene>
<feature type="region of interest" description="Disordered" evidence="1">
    <location>
        <begin position="1"/>
        <end position="26"/>
    </location>
</feature>
<comment type="caution">
    <text evidence="2">The sequence shown here is derived from an EMBL/GenBank/DDBJ whole genome shotgun (WGS) entry which is preliminary data.</text>
</comment>
<evidence type="ECO:0000256" key="1">
    <source>
        <dbReference type="SAM" id="MobiDB-lite"/>
    </source>
</evidence>
<organism evidence="2 3">
    <name type="scientific">Pseudocercospora musae</name>
    <dbReference type="NCBI Taxonomy" id="113226"/>
    <lineage>
        <taxon>Eukaryota</taxon>
        <taxon>Fungi</taxon>
        <taxon>Dikarya</taxon>
        <taxon>Ascomycota</taxon>
        <taxon>Pezizomycotina</taxon>
        <taxon>Dothideomycetes</taxon>
        <taxon>Dothideomycetidae</taxon>
        <taxon>Mycosphaerellales</taxon>
        <taxon>Mycosphaerellaceae</taxon>
        <taxon>Pseudocercospora</taxon>
    </lineage>
</organism>
<dbReference type="OrthoDB" id="5405781at2759"/>
<keyword evidence="3" id="KW-1185">Reference proteome</keyword>
<protein>
    <submittedName>
        <fullName evidence="2">Uncharacterized protein</fullName>
    </submittedName>
</protein>
<evidence type="ECO:0000313" key="2">
    <source>
        <dbReference type="EMBL" id="KXT11434.1"/>
    </source>
</evidence>
<accession>A0A139I9M7</accession>
<evidence type="ECO:0000313" key="3">
    <source>
        <dbReference type="Proteomes" id="UP000073492"/>
    </source>
</evidence>
<dbReference type="AlphaFoldDB" id="A0A139I9M7"/>
<name>A0A139I9M7_9PEZI</name>
<dbReference type="EMBL" id="LFZO01000200">
    <property type="protein sequence ID" value="KXT11434.1"/>
    <property type="molecule type" value="Genomic_DNA"/>
</dbReference>
<reference evidence="2 3" key="1">
    <citation type="submission" date="2015-07" db="EMBL/GenBank/DDBJ databases">
        <title>Comparative genomics of the Sigatoka disease complex on banana suggests a link between parallel evolutionary changes in Pseudocercospora fijiensis and Pseudocercospora eumusae and increased virulence on the banana host.</title>
        <authorList>
            <person name="Chang T.-C."/>
            <person name="Salvucci A."/>
            <person name="Crous P.W."/>
            <person name="Stergiopoulos I."/>
        </authorList>
    </citation>
    <scope>NUCLEOTIDE SEQUENCE [LARGE SCALE GENOMIC DNA]</scope>
    <source>
        <strain evidence="2 3">CBS 116634</strain>
    </source>
</reference>
<proteinExistence type="predicted"/>
<sequence length="120" mass="13180">MKTLESRSQDIRGRVSQEKSNDEKCSKPSLLCTSSFSANLVPGIHGASTPPAMCMEPDPSWVLAATQNRKQGKQVLAKGKVNECFPRVAGGASKFRITYRINSRYLDQDSGMCKIINSEL</sequence>